<comment type="caution">
    <text evidence="2">The sequence shown here is derived from an EMBL/GenBank/DDBJ whole genome shotgun (WGS) entry which is preliminary data.</text>
</comment>
<evidence type="ECO:0000313" key="2">
    <source>
        <dbReference type="EMBL" id="KAH0859373.1"/>
    </source>
</evidence>
<organism evidence="2 3">
    <name type="scientific">Brassica napus</name>
    <name type="common">Rape</name>
    <dbReference type="NCBI Taxonomy" id="3708"/>
    <lineage>
        <taxon>Eukaryota</taxon>
        <taxon>Viridiplantae</taxon>
        <taxon>Streptophyta</taxon>
        <taxon>Embryophyta</taxon>
        <taxon>Tracheophyta</taxon>
        <taxon>Spermatophyta</taxon>
        <taxon>Magnoliopsida</taxon>
        <taxon>eudicotyledons</taxon>
        <taxon>Gunneridae</taxon>
        <taxon>Pentapetalae</taxon>
        <taxon>rosids</taxon>
        <taxon>malvids</taxon>
        <taxon>Brassicales</taxon>
        <taxon>Brassicaceae</taxon>
        <taxon>Brassiceae</taxon>
        <taxon>Brassica</taxon>
    </lineage>
</organism>
<dbReference type="EMBL" id="JAGKQM010000019">
    <property type="protein sequence ID" value="KAH0859373.1"/>
    <property type="molecule type" value="Genomic_DNA"/>
</dbReference>
<gene>
    <name evidence="2" type="ORF">HID58_087634</name>
</gene>
<protein>
    <submittedName>
        <fullName evidence="2">Uncharacterized protein</fullName>
    </submittedName>
</protein>
<accession>A0ABQ7XTV7</accession>
<keyword evidence="1" id="KW-1133">Transmembrane helix</keyword>
<feature type="transmembrane region" description="Helical" evidence="1">
    <location>
        <begin position="105"/>
        <end position="124"/>
    </location>
</feature>
<name>A0ABQ7XTV7_BRANA</name>
<keyword evidence="1" id="KW-0812">Transmembrane</keyword>
<dbReference type="Proteomes" id="UP000824890">
    <property type="component" value="Unassembled WGS sequence"/>
</dbReference>
<keyword evidence="1" id="KW-0472">Membrane</keyword>
<sequence>MAASISTTLIRTVGSFADLGRSSSIFSVFKLFLICKNSIFMPANRRCHLLCTLRLFEGWLSLLRPGPPPKLLRNKEYEALRQAYGVDILLLDPKTALSASFKSNYFVLLIALARTCIYTHLVWLPTTLNHYFDGATVSYCSRET</sequence>
<proteinExistence type="predicted"/>
<evidence type="ECO:0000313" key="3">
    <source>
        <dbReference type="Proteomes" id="UP000824890"/>
    </source>
</evidence>
<reference evidence="2 3" key="1">
    <citation type="submission" date="2021-05" db="EMBL/GenBank/DDBJ databases">
        <title>Genome Assembly of Synthetic Allotetraploid Brassica napus Reveals Homoeologous Exchanges between Subgenomes.</title>
        <authorList>
            <person name="Davis J.T."/>
        </authorList>
    </citation>
    <scope>NUCLEOTIDE SEQUENCE [LARGE SCALE GENOMIC DNA]</scope>
    <source>
        <strain evidence="3">cv. Da-Ae</strain>
        <tissue evidence="2">Seedling</tissue>
    </source>
</reference>
<keyword evidence="3" id="KW-1185">Reference proteome</keyword>
<evidence type="ECO:0000256" key="1">
    <source>
        <dbReference type="SAM" id="Phobius"/>
    </source>
</evidence>